<proteinExistence type="inferred from homology"/>
<evidence type="ECO:0000256" key="4">
    <source>
        <dbReference type="ARBA" id="ARBA00022679"/>
    </source>
</evidence>
<accession>A0A1H6BUZ7</accession>
<evidence type="ECO:0000256" key="1">
    <source>
        <dbReference type="ARBA" id="ARBA00003907"/>
    </source>
</evidence>
<evidence type="ECO:0000313" key="8">
    <source>
        <dbReference type="Proteomes" id="UP000236732"/>
    </source>
</evidence>
<dbReference type="PANTHER" id="PTHR43619">
    <property type="entry name" value="S-ADENOSYL-L-METHIONINE-DEPENDENT METHYLTRANSFERASE YKTD-RELATED"/>
    <property type="match status" value="1"/>
</dbReference>
<organism evidence="7 8">
    <name type="scientific">Nonomuraea solani</name>
    <dbReference type="NCBI Taxonomy" id="1144553"/>
    <lineage>
        <taxon>Bacteria</taxon>
        <taxon>Bacillati</taxon>
        <taxon>Actinomycetota</taxon>
        <taxon>Actinomycetes</taxon>
        <taxon>Streptosporangiales</taxon>
        <taxon>Streptosporangiaceae</taxon>
        <taxon>Nonomuraea</taxon>
    </lineage>
</organism>
<dbReference type="GO" id="GO:0008168">
    <property type="term" value="F:methyltransferase activity"/>
    <property type="evidence" value="ECO:0007669"/>
    <property type="project" value="UniProtKB-UniRule"/>
</dbReference>
<protein>
    <recommendedName>
        <fullName evidence="6">S-adenosyl-L-methionine-dependent methyltransferase</fullName>
        <ecNumber evidence="6">2.1.1.-</ecNumber>
    </recommendedName>
</protein>
<keyword evidence="4 7" id="KW-0808">Transferase</keyword>
<dbReference type="EC" id="2.1.1.-" evidence="6"/>
<evidence type="ECO:0000256" key="6">
    <source>
        <dbReference type="RuleBase" id="RU362030"/>
    </source>
</evidence>
<evidence type="ECO:0000256" key="2">
    <source>
        <dbReference type="ARBA" id="ARBA00008138"/>
    </source>
</evidence>
<dbReference type="GO" id="GO:0032259">
    <property type="term" value="P:methylation"/>
    <property type="evidence" value="ECO:0007669"/>
    <property type="project" value="UniProtKB-KW"/>
</dbReference>
<comment type="function">
    <text evidence="1 6">Exhibits S-adenosyl-L-methionine-dependent methyltransferase activity.</text>
</comment>
<dbReference type="InterPro" id="IPR007213">
    <property type="entry name" value="Ppm1/Ppm2/Tcmp"/>
</dbReference>
<dbReference type="AlphaFoldDB" id="A0A1H6BUZ7"/>
<dbReference type="InterPro" id="IPR011610">
    <property type="entry name" value="SAM_mthyl_Trfase_ML2640-like"/>
</dbReference>
<dbReference type="RefSeq" id="WP_103956278.1">
    <property type="nucleotide sequence ID" value="NZ_FNVT01000003.1"/>
</dbReference>
<keyword evidence="5 6" id="KW-0949">S-adenosyl-L-methionine</keyword>
<gene>
    <name evidence="7" type="ORF">SAMN05444920_103638</name>
</gene>
<dbReference type="OrthoDB" id="9806164at2"/>
<name>A0A1H6BUZ7_9ACTN</name>
<dbReference type="NCBIfam" id="TIGR00027">
    <property type="entry name" value="mthyl_TIGR00027"/>
    <property type="match status" value="1"/>
</dbReference>
<comment type="similarity">
    <text evidence="2 6">Belongs to the UPF0677 family.</text>
</comment>
<reference evidence="7 8" key="1">
    <citation type="submission" date="2016-10" db="EMBL/GenBank/DDBJ databases">
        <authorList>
            <person name="de Groot N.N."/>
        </authorList>
    </citation>
    <scope>NUCLEOTIDE SEQUENCE [LARGE SCALE GENOMIC DNA]</scope>
    <source>
        <strain evidence="7 8">CGMCC 4.7037</strain>
    </source>
</reference>
<dbReference type="Proteomes" id="UP000236732">
    <property type="component" value="Unassembled WGS sequence"/>
</dbReference>
<dbReference type="SUPFAM" id="SSF53335">
    <property type="entry name" value="S-adenosyl-L-methionine-dependent methyltransferases"/>
    <property type="match status" value="1"/>
</dbReference>
<evidence type="ECO:0000256" key="3">
    <source>
        <dbReference type="ARBA" id="ARBA00022603"/>
    </source>
</evidence>
<evidence type="ECO:0000313" key="7">
    <source>
        <dbReference type="EMBL" id="SEG64046.1"/>
    </source>
</evidence>
<dbReference type="InterPro" id="IPR029063">
    <property type="entry name" value="SAM-dependent_MTases_sf"/>
</dbReference>
<keyword evidence="8" id="KW-1185">Reference proteome</keyword>
<dbReference type="Gene3D" id="3.40.50.150">
    <property type="entry name" value="Vaccinia Virus protein VP39"/>
    <property type="match status" value="1"/>
</dbReference>
<dbReference type="EMBL" id="FNVT01000003">
    <property type="protein sequence ID" value="SEG64046.1"/>
    <property type="molecule type" value="Genomic_DNA"/>
</dbReference>
<keyword evidence="3 6" id="KW-0489">Methyltransferase</keyword>
<sequence>MPRRSPAASSALGPIAIVAVEQHVPAAQRITRDHLAVRLLPASVRLFARAAAGRWVRDRLVDASDRRAPGVWGGILCRKRYADDKVAEALAAGVGQLVVLGAGYDTRACRTAGVAAFEVDLPVNSAAKRGRLESLYGRVPEHVRLVPADFQVDDLGTALTAAGFRLDQPAMVVLEGVTPYLTEDAVRGIFAFLAKMAPGSRLLFTYIRQDFLDGTSMYGLQRVHRQFVTARRLWHFGLHPGGVVGWLAEYGWDELEQVGTEDYRARYLDPIGRSMKVMEIERFVHAEKL</sequence>
<dbReference type="Pfam" id="PF04072">
    <property type="entry name" value="LCM"/>
    <property type="match status" value="1"/>
</dbReference>
<evidence type="ECO:0000256" key="5">
    <source>
        <dbReference type="ARBA" id="ARBA00022691"/>
    </source>
</evidence>
<dbReference type="PANTHER" id="PTHR43619:SF2">
    <property type="entry name" value="S-ADENOSYL-L-METHIONINE-DEPENDENT METHYLTRANSFERASES SUPERFAMILY PROTEIN"/>
    <property type="match status" value="1"/>
</dbReference>